<keyword evidence="2" id="KW-1185">Reference proteome</keyword>
<dbReference type="GO" id="GO:0005737">
    <property type="term" value="C:cytoplasm"/>
    <property type="evidence" value="ECO:0007669"/>
    <property type="project" value="TreeGrafter"/>
</dbReference>
<comment type="caution">
    <text evidence="1">The sequence shown here is derived from an EMBL/GenBank/DDBJ whole genome shotgun (WGS) entry which is preliminary data.</text>
</comment>
<gene>
    <name evidence="1" type="ORF">DPM12_21445</name>
</gene>
<evidence type="ECO:0008006" key="3">
    <source>
        <dbReference type="Google" id="ProtNLM"/>
    </source>
</evidence>
<sequence>MRRLVPWYPCSVNSLVPASRRRSRPREVPSGGRPRRLFIGVEFNGSGGDADVTQQHHEGGTMPLLLSRSDLSPLAADDEALDDVIDAVQESLLRSHAGDRGESVFAGVGLSNGDELTSQLGASSDGASVRLFPRIVRGVRRNAWLGIQIDGAAGEVESMIALDDLNELRTSVPAAVGVRYLAPEHATTLTVLGSGAQAASHLRTFVRVMPGLETVRVWSPTKAHRDAFADDMSERLQVGVTAMDTVETAVDGADVITAAGRTTPGESAVPDPTVVRAGTLFVSVTAAGLNLLPLGARLAVPTTQRPELVAHGFASGFLRDGPPPAPPDALELAEVIRNRHSARRSPAETVVYELAAPYLWDLPILTWITDWAKRHGAGTTFDFSD</sequence>
<dbReference type="InterPro" id="IPR023401">
    <property type="entry name" value="ODC_N"/>
</dbReference>
<protein>
    <recommendedName>
        <fullName evidence="3">Ornithine cyclodeaminase family protein</fullName>
    </recommendedName>
</protein>
<dbReference type="PANTHER" id="PTHR13812:SF19">
    <property type="entry name" value="KETIMINE REDUCTASE MU-CRYSTALLIN"/>
    <property type="match status" value="1"/>
</dbReference>
<organism evidence="1 2">
    <name type="scientific">Phytoactinopolyspora halophila</name>
    <dbReference type="NCBI Taxonomy" id="1981511"/>
    <lineage>
        <taxon>Bacteria</taxon>
        <taxon>Bacillati</taxon>
        <taxon>Actinomycetota</taxon>
        <taxon>Actinomycetes</taxon>
        <taxon>Jiangellales</taxon>
        <taxon>Jiangellaceae</taxon>
        <taxon>Phytoactinopolyspora</taxon>
    </lineage>
</organism>
<name>A0A329QAQ2_9ACTN</name>
<dbReference type="AlphaFoldDB" id="A0A329QAQ2"/>
<dbReference type="Gene3D" id="3.40.50.720">
    <property type="entry name" value="NAD(P)-binding Rossmann-like Domain"/>
    <property type="match status" value="1"/>
</dbReference>
<dbReference type="Proteomes" id="UP000250462">
    <property type="component" value="Unassembled WGS sequence"/>
</dbReference>
<dbReference type="InterPro" id="IPR036291">
    <property type="entry name" value="NAD(P)-bd_dom_sf"/>
</dbReference>
<dbReference type="Gene3D" id="3.30.1780.10">
    <property type="entry name" value="ornithine cyclodeaminase, domain 1"/>
    <property type="match status" value="1"/>
</dbReference>
<dbReference type="InterPro" id="IPR003462">
    <property type="entry name" value="ODC_Mu_crystall"/>
</dbReference>
<evidence type="ECO:0000313" key="1">
    <source>
        <dbReference type="EMBL" id="RAW09416.1"/>
    </source>
</evidence>
<dbReference type="GO" id="GO:0042562">
    <property type="term" value="F:hormone binding"/>
    <property type="evidence" value="ECO:0007669"/>
    <property type="project" value="TreeGrafter"/>
</dbReference>
<reference evidence="1 2" key="1">
    <citation type="submission" date="2018-06" db="EMBL/GenBank/DDBJ databases">
        <title>Phytoactinopolyspora halophila sp. nov., a novel halophilic actinomycete isolated from a saline soil in China.</title>
        <authorList>
            <person name="Tang S.-K."/>
        </authorList>
    </citation>
    <scope>NUCLEOTIDE SEQUENCE [LARGE SCALE GENOMIC DNA]</scope>
    <source>
        <strain evidence="1 2">YIM 96934</strain>
    </source>
</reference>
<proteinExistence type="predicted"/>
<evidence type="ECO:0000313" key="2">
    <source>
        <dbReference type="Proteomes" id="UP000250462"/>
    </source>
</evidence>
<dbReference type="SUPFAM" id="SSF51735">
    <property type="entry name" value="NAD(P)-binding Rossmann-fold domains"/>
    <property type="match status" value="1"/>
</dbReference>
<dbReference type="EMBL" id="QMIG01000044">
    <property type="protein sequence ID" value="RAW09416.1"/>
    <property type="molecule type" value="Genomic_DNA"/>
</dbReference>
<dbReference type="Pfam" id="PF02423">
    <property type="entry name" value="OCD_Mu_crystall"/>
    <property type="match status" value="1"/>
</dbReference>
<accession>A0A329QAQ2</accession>
<dbReference type="PANTHER" id="PTHR13812">
    <property type="entry name" value="KETIMINE REDUCTASE MU-CRYSTALLIN"/>
    <property type="match status" value="1"/>
</dbReference>